<comment type="caution">
    <text evidence="2">The sequence shown here is derived from an EMBL/GenBank/DDBJ whole genome shotgun (WGS) entry which is preliminary data.</text>
</comment>
<dbReference type="RefSeq" id="WP_188089875.1">
    <property type="nucleotide sequence ID" value="NZ_JACVFC010000003.1"/>
</dbReference>
<keyword evidence="1" id="KW-0732">Signal</keyword>
<evidence type="ECO:0000313" key="2">
    <source>
        <dbReference type="EMBL" id="MBC9932737.1"/>
    </source>
</evidence>
<accession>A0ABR7TQG5</accession>
<proteinExistence type="predicted"/>
<gene>
    <name evidence="2" type="ORF">ICL07_20290</name>
</gene>
<reference evidence="2 3" key="1">
    <citation type="submission" date="2020-09" db="EMBL/GenBank/DDBJ databases">
        <title>Genome sequences of type strains of Chitinophaga qingshengii and Chitinophaga varians.</title>
        <authorList>
            <person name="Kittiwongwattana C."/>
        </authorList>
    </citation>
    <scope>NUCLEOTIDE SEQUENCE [LARGE SCALE GENOMIC DNA]</scope>
    <source>
        <strain evidence="2 3">JCM 30026</strain>
    </source>
</reference>
<protein>
    <submittedName>
        <fullName evidence="2">Uncharacterized protein</fullName>
    </submittedName>
</protein>
<dbReference type="Gene3D" id="2.40.50.340">
    <property type="match status" value="1"/>
</dbReference>
<evidence type="ECO:0000313" key="3">
    <source>
        <dbReference type="Proteomes" id="UP000659124"/>
    </source>
</evidence>
<evidence type="ECO:0000256" key="1">
    <source>
        <dbReference type="SAM" id="SignalP"/>
    </source>
</evidence>
<dbReference type="EMBL" id="JACVFC010000003">
    <property type="protein sequence ID" value="MBC9932737.1"/>
    <property type="molecule type" value="Genomic_DNA"/>
</dbReference>
<keyword evidence="3" id="KW-1185">Reference proteome</keyword>
<feature type="signal peptide" evidence="1">
    <location>
        <begin position="1"/>
        <end position="25"/>
    </location>
</feature>
<organism evidence="2 3">
    <name type="scientific">Chitinophaga qingshengii</name>
    <dbReference type="NCBI Taxonomy" id="1569794"/>
    <lineage>
        <taxon>Bacteria</taxon>
        <taxon>Pseudomonadati</taxon>
        <taxon>Bacteroidota</taxon>
        <taxon>Chitinophagia</taxon>
        <taxon>Chitinophagales</taxon>
        <taxon>Chitinophagaceae</taxon>
        <taxon>Chitinophaga</taxon>
    </lineage>
</organism>
<name>A0ABR7TQG5_9BACT</name>
<dbReference type="Proteomes" id="UP000659124">
    <property type="component" value="Unassembled WGS sequence"/>
</dbReference>
<sequence>MSIRFFCYLLLPFFVACKSSSTVTATHLPVPDTATISNAYPLVTAAVSISPDSGTLYRLGLAPYASYFKFDRSVKNGDLFYKAIEESIKKFTPLKFYVLNNGTGQVVAVTDPSADEVEKFNKTWTKEKK</sequence>
<dbReference type="PROSITE" id="PS51257">
    <property type="entry name" value="PROKAR_LIPOPROTEIN"/>
    <property type="match status" value="1"/>
</dbReference>
<feature type="chain" id="PRO_5047170079" evidence="1">
    <location>
        <begin position="26"/>
        <end position="129"/>
    </location>
</feature>